<dbReference type="Gene3D" id="3.80.30.30">
    <property type="match status" value="1"/>
</dbReference>
<dbReference type="EMBL" id="AFMD02000494">
    <property type="protein sequence ID" value="EMG19598.1"/>
    <property type="molecule type" value="Genomic_DNA"/>
</dbReference>
<protein>
    <submittedName>
        <fullName evidence="4">Radical SAM domain protein</fullName>
    </submittedName>
</protein>
<dbReference type="InterPro" id="IPR040086">
    <property type="entry name" value="MJ0683-like"/>
</dbReference>
<keyword evidence="1" id="KW-0479">Metal-binding</keyword>
<dbReference type="GO" id="GO:0051536">
    <property type="term" value="F:iron-sulfur cluster binding"/>
    <property type="evidence" value="ECO:0007669"/>
    <property type="project" value="UniProtKB-KW"/>
</dbReference>
<name>M3IE63_LEPIT</name>
<comment type="caution">
    <text evidence="4">The sequence shown here is derived from an EMBL/GenBank/DDBJ whole genome shotgun (WGS) entry which is preliminary data.</text>
</comment>
<dbReference type="PANTHER" id="PTHR43432:SF5">
    <property type="entry name" value="ELP3_MIAA_NIFB-LIKE RADICAL SAM CORE DOMAIN-CONTAINING PROTEIN"/>
    <property type="match status" value="1"/>
</dbReference>
<gene>
    <name evidence="4" type="ORF">LEP1GSC150_2205</name>
</gene>
<proteinExistence type="predicted"/>
<evidence type="ECO:0000313" key="5">
    <source>
        <dbReference type="Proteomes" id="UP000011778"/>
    </source>
</evidence>
<sequence length="153" mass="17464">MQNQLSRKSFITFSFSILDDSIAKIFEPGATSPSLRISALKETLKEGFFSGVSLMPLLPHISDTGENLEFMFQTFQEIGIRYIFPASLTLFGGNDPLDHKNLIFKAIENHFPHLLSKYQKFFPKISECPISIKTLFTTKLPSYVLNTVYKKEF</sequence>
<accession>M3IE63</accession>
<keyword evidence="3" id="KW-0411">Iron-sulfur</keyword>
<organism evidence="4 5">
    <name type="scientific">Leptospira interrogans serovar Copenhageni str. LT2050</name>
    <dbReference type="NCBI Taxonomy" id="1001598"/>
    <lineage>
        <taxon>Bacteria</taxon>
        <taxon>Pseudomonadati</taxon>
        <taxon>Spirochaetota</taxon>
        <taxon>Spirochaetia</taxon>
        <taxon>Leptospirales</taxon>
        <taxon>Leptospiraceae</taxon>
        <taxon>Leptospira</taxon>
    </lineage>
</organism>
<dbReference type="AlphaFoldDB" id="M3IE63"/>
<evidence type="ECO:0000256" key="1">
    <source>
        <dbReference type="ARBA" id="ARBA00022723"/>
    </source>
</evidence>
<keyword evidence="2" id="KW-0408">Iron</keyword>
<evidence type="ECO:0000256" key="2">
    <source>
        <dbReference type="ARBA" id="ARBA00023004"/>
    </source>
</evidence>
<dbReference type="PANTHER" id="PTHR43432">
    <property type="entry name" value="SLR0285 PROTEIN"/>
    <property type="match status" value="1"/>
</dbReference>
<evidence type="ECO:0000313" key="4">
    <source>
        <dbReference type="EMBL" id="EMG19598.1"/>
    </source>
</evidence>
<dbReference type="Proteomes" id="UP000011778">
    <property type="component" value="Unassembled WGS sequence"/>
</dbReference>
<dbReference type="GO" id="GO:0046872">
    <property type="term" value="F:metal ion binding"/>
    <property type="evidence" value="ECO:0007669"/>
    <property type="project" value="UniProtKB-KW"/>
</dbReference>
<reference evidence="4 5" key="1">
    <citation type="submission" date="2013-02" db="EMBL/GenBank/DDBJ databases">
        <authorList>
            <person name="Harkins D.M."/>
            <person name="Durkin A.S."/>
            <person name="Brinkac L.M."/>
            <person name="Haft D.H."/>
            <person name="Selengut J.D."/>
            <person name="Sanka R."/>
            <person name="DePew J."/>
            <person name="Purushe J."/>
            <person name="Tulsiani S.M."/>
            <person name="Graham G.C."/>
            <person name="Burns M.-A."/>
            <person name="Dohnt M.F."/>
            <person name="Smythe L.D."/>
            <person name="McKay D.B."/>
            <person name="Craig S.B."/>
            <person name="Vinetz J.M."/>
            <person name="Sutton G.G."/>
            <person name="Nierman W.C."/>
            <person name="Fouts D.E."/>
        </authorList>
    </citation>
    <scope>NUCLEOTIDE SEQUENCE [LARGE SCALE GENOMIC DNA]</scope>
    <source>
        <strain evidence="4 5">LT2050</strain>
    </source>
</reference>
<evidence type="ECO:0000256" key="3">
    <source>
        <dbReference type="ARBA" id="ARBA00023014"/>
    </source>
</evidence>